<dbReference type="OrthoDB" id="3078648at2"/>
<evidence type="ECO:0000313" key="1">
    <source>
        <dbReference type="EMBL" id="EOQ89616.1"/>
    </source>
</evidence>
<gene>
    <name evidence="1" type="ORF">LEP1GSC202_1039</name>
</gene>
<evidence type="ECO:0000313" key="2">
    <source>
        <dbReference type="Proteomes" id="UP000013996"/>
    </source>
</evidence>
<name>A0A5E8HIF1_9LEPT</name>
<protein>
    <submittedName>
        <fullName evidence="1">Uncharacterized protein</fullName>
    </submittedName>
</protein>
<proteinExistence type="predicted"/>
<reference evidence="1 2" key="1">
    <citation type="submission" date="2013-04" db="EMBL/GenBank/DDBJ databases">
        <authorList>
            <person name="Harkins D.M."/>
            <person name="Durkin A.S."/>
            <person name="Brinkac L.M."/>
            <person name="Haft D.H."/>
            <person name="Selengut J.D."/>
            <person name="Sanka R."/>
            <person name="DePew J."/>
            <person name="Purushe J."/>
            <person name="Hartskeerl R.A."/>
            <person name="Ahmed A."/>
            <person name="van der Linden H."/>
            <person name="Goris M.G.A."/>
            <person name="Vinetz J.M."/>
            <person name="Sutton G.G."/>
            <person name="Nierman W.C."/>
            <person name="Fouts D.E."/>
        </authorList>
    </citation>
    <scope>NUCLEOTIDE SEQUENCE [LARGE SCALE GENOMIC DNA]</scope>
    <source>
        <strain evidence="1 2">Sao Paulo</strain>
    </source>
</reference>
<dbReference type="EMBL" id="AOGX02000015">
    <property type="protein sequence ID" value="EOQ89616.1"/>
    <property type="molecule type" value="Genomic_DNA"/>
</dbReference>
<dbReference type="RefSeq" id="WP_015677189.1">
    <property type="nucleotide sequence ID" value="NZ_AOGX02000015.1"/>
</dbReference>
<organism evidence="1 2">
    <name type="scientific">Leptospira yanagawae serovar Saopaulo str. Sao Paulo = ATCC 700523</name>
    <dbReference type="NCBI Taxonomy" id="1249483"/>
    <lineage>
        <taxon>Bacteria</taxon>
        <taxon>Pseudomonadati</taxon>
        <taxon>Spirochaetota</taxon>
        <taxon>Spirochaetia</taxon>
        <taxon>Leptospirales</taxon>
        <taxon>Leptospiraceae</taxon>
        <taxon>Leptospira</taxon>
    </lineage>
</organism>
<accession>A0A5E8HIF1</accession>
<dbReference type="AlphaFoldDB" id="A0A5E8HIF1"/>
<sequence>MSRGNSGRIVLEIDPALKDKLYIALANEKLTLKDWFLKQCNEYLDNVSQPKLSFGKVTKNTNKNRKDK</sequence>
<comment type="caution">
    <text evidence="1">The sequence shown here is derived from an EMBL/GenBank/DDBJ whole genome shotgun (WGS) entry which is preliminary data.</text>
</comment>
<dbReference type="Proteomes" id="UP000013996">
    <property type="component" value="Unassembled WGS sequence"/>
</dbReference>